<dbReference type="InterPro" id="IPR051531">
    <property type="entry name" value="N-acetyltransferase"/>
</dbReference>
<evidence type="ECO:0000313" key="2">
    <source>
        <dbReference type="EMBL" id="MBM9509489.1"/>
    </source>
</evidence>
<protein>
    <submittedName>
        <fullName evidence="2">GNAT family N-acetyltransferase</fullName>
    </submittedName>
</protein>
<dbReference type="Proteomes" id="UP000749040">
    <property type="component" value="Unassembled WGS sequence"/>
</dbReference>
<dbReference type="InterPro" id="IPR016181">
    <property type="entry name" value="Acyl_CoA_acyltransferase"/>
</dbReference>
<evidence type="ECO:0000313" key="3">
    <source>
        <dbReference type="Proteomes" id="UP000749040"/>
    </source>
</evidence>
<evidence type="ECO:0000259" key="1">
    <source>
        <dbReference type="PROSITE" id="PS51186"/>
    </source>
</evidence>
<dbReference type="Gene3D" id="3.40.630.30">
    <property type="match status" value="1"/>
</dbReference>
<proteinExistence type="predicted"/>
<dbReference type="RefSeq" id="WP_205362662.1">
    <property type="nucleotide sequence ID" value="NZ_JADKYB010000026.1"/>
</dbReference>
<reference evidence="2 3" key="1">
    <citation type="submission" date="2021-01" db="EMBL/GenBank/DDBJ databases">
        <title>Streptomyces acididurans sp. nov., isolated from a peat swamp forest soil.</title>
        <authorList>
            <person name="Chantavorakit T."/>
            <person name="Duangmal K."/>
        </authorList>
    </citation>
    <scope>NUCLEOTIDE SEQUENCE [LARGE SCALE GENOMIC DNA]</scope>
    <source>
        <strain evidence="2 3">KK5PA1</strain>
    </source>
</reference>
<dbReference type="Pfam" id="PF13302">
    <property type="entry name" value="Acetyltransf_3"/>
    <property type="match status" value="1"/>
</dbReference>
<dbReference type="PANTHER" id="PTHR43792">
    <property type="entry name" value="GNAT FAMILY, PUTATIVE (AFU_ORTHOLOGUE AFUA_3G00765)-RELATED-RELATED"/>
    <property type="match status" value="1"/>
</dbReference>
<dbReference type="EMBL" id="JADKYB010000026">
    <property type="protein sequence ID" value="MBM9509489.1"/>
    <property type="molecule type" value="Genomic_DNA"/>
</dbReference>
<sequence length="154" mass="16798">MTSTPRLILTRPHPDDADWVFAIHGDPATNRHNPHGPHTSLQESAGFLASVLADWDRDGIGYCAVSACQDPATVIGFAGTRLIDLAGDRVLNLYYRFTPSTWGQGIAQEAARTALDHARARFPGTPVVALIREDNQPSKRLAERLGLHPAHSRT</sequence>
<accession>A0ABS2U1K3</accession>
<comment type="caution">
    <text evidence="2">The sequence shown here is derived from an EMBL/GenBank/DDBJ whole genome shotgun (WGS) entry which is preliminary data.</text>
</comment>
<dbReference type="SUPFAM" id="SSF55729">
    <property type="entry name" value="Acyl-CoA N-acyltransferases (Nat)"/>
    <property type="match status" value="1"/>
</dbReference>
<dbReference type="PANTHER" id="PTHR43792:SF1">
    <property type="entry name" value="N-ACETYLTRANSFERASE DOMAIN-CONTAINING PROTEIN"/>
    <property type="match status" value="1"/>
</dbReference>
<organism evidence="2 3">
    <name type="scientific">Actinacidiphila acididurans</name>
    <dbReference type="NCBI Taxonomy" id="2784346"/>
    <lineage>
        <taxon>Bacteria</taxon>
        <taxon>Bacillati</taxon>
        <taxon>Actinomycetota</taxon>
        <taxon>Actinomycetes</taxon>
        <taxon>Kitasatosporales</taxon>
        <taxon>Streptomycetaceae</taxon>
        <taxon>Actinacidiphila</taxon>
    </lineage>
</organism>
<feature type="domain" description="N-acetyltransferase" evidence="1">
    <location>
        <begin position="7"/>
        <end position="154"/>
    </location>
</feature>
<dbReference type="InterPro" id="IPR000182">
    <property type="entry name" value="GNAT_dom"/>
</dbReference>
<keyword evidence="3" id="KW-1185">Reference proteome</keyword>
<name>A0ABS2U1K3_9ACTN</name>
<dbReference type="PROSITE" id="PS51186">
    <property type="entry name" value="GNAT"/>
    <property type="match status" value="1"/>
</dbReference>
<gene>
    <name evidence="2" type="ORF">ITX44_34065</name>
</gene>